<feature type="transmembrane region" description="Helical" evidence="4">
    <location>
        <begin position="172"/>
        <end position="197"/>
    </location>
</feature>
<gene>
    <name evidence="6" type="ORF">QQX98_004924</name>
</gene>
<organism evidence="6 7">
    <name type="scientific">Neonectria punicea</name>
    <dbReference type="NCBI Taxonomy" id="979145"/>
    <lineage>
        <taxon>Eukaryota</taxon>
        <taxon>Fungi</taxon>
        <taxon>Dikarya</taxon>
        <taxon>Ascomycota</taxon>
        <taxon>Pezizomycotina</taxon>
        <taxon>Sordariomycetes</taxon>
        <taxon>Hypocreomycetidae</taxon>
        <taxon>Hypocreales</taxon>
        <taxon>Nectriaceae</taxon>
        <taxon>Neonectria</taxon>
    </lineage>
</organism>
<feature type="transmembrane region" description="Helical" evidence="4">
    <location>
        <begin position="54"/>
        <end position="73"/>
    </location>
</feature>
<dbReference type="Proteomes" id="UP001498476">
    <property type="component" value="Unassembled WGS sequence"/>
</dbReference>
<dbReference type="EMBL" id="JAZAVJ010000063">
    <property type="protein sequence ID" value="KAK7416866.1"/>
    <property type="molecule type" value="Genomic_DNA"/>
</dbReference>
<keyword evidence="4" id="KW-0472">Membrane</keyword>
<evidence type="ECO:0000256" key="1">
    <source>
        <dbReference type="ARBA" id="ARBA00004141"/>
    </source>
</evidence>
<accession>A0ABR1H8G5</accession>
<keyword evidence="4" id="KW-1133">Transmembrane helix</keyword>
<evidence type="ECO:0000256" key="2">
    <source>
        <dbReference type="ARBA" id="ARBA00023180"/>
    </source>
</evidence>
<feature type="transmembrane region" description="Helical" evidence="4">
    <location>
        <begin position="79"/>
        <end position="99"/>
    </location>
</feature>
<feature type="transmembrane region" description="Helical" evidence="4">
    <location>
        <begin position="209"/>
        <end position="230"/>
    </location>
</feature>
<comment type="caution">
    <text evidence="6">The sequence shown here is derived from an EMBL/GenBank/DDBJ whole genome shotgun (WGS) entry which is preliminary data.</text>
</comment>
<evidence type="ECO:0000259" key="5">
    <source>
        <dbReference type="PROSITE" id="PS50850"/>
    </source>
</evidence>
<keyword evidence="7" id="KW-1185">Reference proteome</keyword>
<feature type="transmembrane region" description="Helical" evidence="4">
    <location>
        <begin position="370"/>
        <end position="397"/>
    </location>
</feature>
<dbReference type="Gene3D" id="1.20.1250.20">
    <property type="entry name" value="MFS general substrate transporter like domains"/>
    <property type="match status" value="1"/>
</dbReference>
<sequence>MQKFLNPLKTLFERRMTTKETSWSSWLSRESGFAVVWKSCRDTKLLCLQRFVRLFAYGASFLILVHFLANLGFSDEKIGLFMTLTLLGDTVISFILTAINDRVGRRRVLTAGAVLMIMSGVVFSLSSSYWLLALASIFGVISPSGNEIGPFRAIEESILAHLTDKNDRSDIFAWYTLFGTAGAALGTLTSGWMVQLLQGIESWSKTGAYRVVFLAYALLGGIKLLFILALSTAVEVEPTADYEAVSLEQEDEGLLSDSSDPERQPRSSFKPKPTLLQRVGSLLPHISLQSRSILYKLLVLFCLDSFASGMASPSWLTYFFTTIHSLQPGSLGTLFLVTNLLATVSNLAALPLARRLGPLKTMVFTHLPSAIFLAMIPFPSAGGIGTWLAMAFLALRACTQSMDQAPRQAFLAAAVLPTERTAVLGVVNTVKTLAQASGIGSAGFFAGKNLWIVVMTGAGAMKAGYDLLMLWMFIGLRDREEEEETRGDGGGSRSRRGQNT</sequence>
<evidence type="ECO:0000313" key="7">
    <source>
        <dbReference type="Proteomes" id="UP001498476"/>
    </source>
</evidence>
<keyword evidence="2" id="KW-0325">Glycoprotein</keyword>
<feature type="region of interest" description="Disordered" evidence="3">
    <location>
        <begin position="249"/>
        <end position="272"/>
    </location>
</feature>
<dbReference type="InterPro" id="IPR020846">
    <property type="entry name" value="MFS_dom"/>
</dbReference>
<comment type="subcellular location">
    <subcellularLocation>
        <location evidence="1">Membrane</location>
        <topology evidence="1">Multi-pass membrane protein</topology>
    </subcellularLocation>
</comment>
<dbReference type="InterPro" id="IPR011701">
    <property type="entry name" value="MFS"/>
</dbReference>
<dbReference type="PANTHER" id="PTHR23520">
    <property type="entry name" value="TRANSPORTER, PUTATIVE (AFU_ORTHOLOGUE AFUA_3G04000)-RELATED"/>
    <property type="match status" value="1"/>
</dbReference>
<evidence type="ECO:0000256" key="4">
    <source>
        <dbReference type="SAM" id="Phobius"/>
    </source>
</evidence>
<feature type="transmembrane region" description="Helical" evidence="4">
    <location>
        <begin position="111"/>
        <end position="141"/>
    </location>
</feature>
<feature type="domain" description="Major facilitator superfamily (MFS) profile" evidence="5">
    <location>
        <begin position="42"/>
        <end position="481"/>
    </location>
</feature>
<evidence type="ECO:0000256" key="3">
    <source>
        <dbReference type="SAM" id="MobiDB-lite"/>
    </source>
</evidence>
<protein>
    <recommendedName>
        <fullName evidence="5">Major facilitator superfamily (MFS) profile domain-containing protein</fullName>
    </recommendedName>
</protein>
<dbReference type="SUPFAM" id="SSF103473">
    <property type="entry name" value="MFS general substrate transporter"/>
    <property type="match status" value="1"/>
</dbReference>
<feature type="transmembrane region" description="Helical" evidence="4">
    <location>
        <begin position="331"/>
        <end position="350"/>
    </location>
</feature>
<keyword evidence="4" id="KW-0812">Transmembrane</keyword>
<name>A0ABR1H8G5_9HYPO</name>
<proteinExistence type="predicted"/>
<dbReference type="PROSITE" id="PS50850">
    <property type="entry name" value="MFS"/>
    <property type="match status" value="1"/>
</dbReference>
<reference evidence="6 7" key="1">
    <citation type="journal article" date="2025" name="Microbiol. Resour. Announc.">
        <title>Draft genome sequences for Neonectria magnoliae and Neonectria punicea, canker pathogens of Liriodendron tulipifera and Acer saccharum in West Virginia.</title>
        <authorList>
            <person name="Petronek H.M."/>
            <person name="Kasson M.T."/>
            <person name="Metheny A.M."/>
            <person name="Stauder C.M."/>
            <person name="Lovett B."/>
            <person name="Lynch S.C."/>
            <person name="Garnas J.R."/>
            <person name="Kasson L.R."/>
            <person name="Stajich J.E."/>
        </authorList>
    </citation>
    <scope>NUCLEOTIDE SEQUENCE [LARGE SCALE GENOMIC DNA]</scope>
    <source>
        <strain evidence="6 7">NRRL 64653</strain>
    </source>
</reference>
<dbReference type="PANTHER" id="PTHR23520:SF5">
    <property type="entry name" value="TRANSPORTER, PUTATIVE (AFU_ORTHOLOGUE AFUA_3G04000)-RELATED"/>
    <property type="match status" value="1"/>
</dbReference>
<dbReference type="InterPro" id="IPR036259">
    <property type="entry name" value="MFS_trans_sf"/>
</dbReference>
<dbReference type="Pfam" id="PF07690">
    <property type="entry name" value="MFS_1"/>
    <property type="match status" value="2"/>
</dbReference>
<evidence type="ECO:0000313" key="6">
    <source>
        <dbReference type="EMBL" id="KAK7416866.1"/>
    </source>
</evidence>
<feature type="transmembrane region" description="Helical" evidence="4">
    <location>
        <begin position="293"/>
        <end position="319"/>
    </location>
</feature>